<accession>X1C7W4</accession>
<feature type="domain" description="Acyl-ACP thioesterase-like C-terminal" evidence="1">
    <location>
        <begin position="47"/>
        <end position="75"/>
    </location>
</feature>
<dbReference type="EMBL" id="BART01018989">
    <property type="protein sequence ID" value="GAG80491.1"/>
    <property type="molecule type" value="Genomic_DNA"/>
</dbReference>
<gene>
    <name evidence="2" type="ORF">S01H4_35670</name>
</gene>
<dbReference type="AlphaFoldDB" id="X1C7W4"/>
<evidence type="ECO:0000313" key="2">
    <source>
        <dbReference type="EMBL" id="GAG80491.1"/>
    </source>
</evidence>
<comment type="caution">
    <text evidence="2">The sequence shown here is derived from an EMBL/GenBank/DDBJ whole genome shotgun (WGS) entry which is preliminary data.</text>
</comment>
<dbReference type="InterPro" id="IPR029069">
    <property type="entry name" value="HotDog_dom_sf"/>
</dbReference>
<dbReference type="Pfam" id="PF20791">
    <property type="entry name" value="Acyl-ACP_TE_C"/>
    <property type="match status" value="1"/>
</dbReference>
<dbReference type="SUPFAM" id="SSF54637">
    <property type="entry name" value="Thioesterase/thiol ester dehydrase-isomerase"/>
    <property type="match status" value="1"/>
</dbReference>
<proteinExistence type="predicted"/>
<name>X1C7W4_9ZZZZ</name>
<feature type="non-terminal residue" evidence="2">
    <location>
        <position position="75"/>
    </location>
</feature>
<sequence>MASTAWLILDIDTHRLIRPKEMIEQFKMIVHNEQMFEAPLDKIAVPQEAKLMTQHVVVYSDLDIVGHVNNVKYME</sequence>
<evidence type="ECO:0000259" key="1">
    <source>
        <dbReference type="Pfam" id="PF20791"/>
    </source>
</evidence>
<dbReference type="InterPro" id="IPR049427">
    <property type="entry name" value="Acyl-ACP_TE_C"/>
</dbReference>
<dbReference type="Gene3D" id="3.10.129.10">
    <property type="entry name" value="Hotdog Thioesterase"/>
    <property type="match status" value="1"/>
</dbReference>
<organism evidence="2">
    <name type="scientific">marine sediment metagenome</name>
    <dbReference type="NCBI Taxonomy" id="412755"/>
    <lineage>
        <taxon>unclassified sequences</taxon>
        <taxon>metagenomes</taxon>
        <taxon>ecological metagenomes</taxon>
    </lineage>
</organism>
<protein>
    <recommendedName>
        <fullName evidence="1">Acyl-ACP thioesterase-like C-terminal domain-containing protein</fullName>
    </recommendedName>
</protein>
<reference evidence="2" key="1">
    <citation type="journal article" date="2014" name="Front. Microbiol.">
        <title>High frequency of phylogenetically diverse reductive dehalogenase-homologous genes in deep subseafloor sedimentary metagenomes.</title>
        <authorList>
            <person name="Kawai M."/>
            <person name="Futagami T."/>
            <person name="Toyoda A."/>
            <person name="Takaki Y."/>
            <person name="Nishi S."/>
            <person name="Hori S."/>
            <person name="Arai W."/>
            <person name="Tsubouchi T."/>
            <person name="Morono Y."/>
            <person name="Uchiyama I."/>
            <person name="Ito T."/>
            <person name="Fujiyama A."/>
            <person name="Inagaki F."/>
            <person name="Takami H."/>
        </authorList>
    </citation>
    <scope>NUCLEOTIDE SEQUENCE</scope>
    <source>
        <strain evidence="2">Expedition CK06-06</strain>
    </source>
</reference>